<protein>
    <submittedName>
        <fullName evidence="5">Restriction endonuclease subunit S</fullName>
        <ecNumber evidence="5">3.1.21.-</ecNumber>
    </submittedName>
</protein>
<dbReference type="GO" id="GO:0009307">
    <property type="term" value="P:DNA restriction-modification system"/>
    <property type="evidence" value="ECO:0007669"/>
    <property type="project" value="UniProtKB-KW"/>
</dbReference>
<gene>
    <name evidence="5" type="ORF">J8641_07260</name>
</gene>
<sequence length="499" mass="56234">MTTEQQLPEGWKTQPLQNLLSYVIGGDWGKDENYDDENFILVNCIRGAEFRNWKNDKASTAALRKIKISSLQNRQIQENDILIEISGGGPEQPVGRTALITKQVLSNFNNPVVCTNFLRLIRPNEKINSTFLNYYLSYFYLSGKVIAYQAGSNNLRNLKFKEYERIGIPIPPIETQQAIVNKIESLFDEIDEGIGRLKTAAQQIQQYRQSLLKNAFNGELTKEWRSKHADTLPSENELLAQIQTTREQHHAQQLADWQTAVSQWEQNGNEGKKPSKPKAPTQAVKFEENFADLPRGWFNFSLDTLAEISGGLTKNAKRGSFKEKVPYLRVANVYANELKLDEIATIGIQENEKARTLLQTNDLLIVEGNGSIEQIGRVAIWNNTINPCYHQNHLIKARCYPFVLPKFALYFLISPMGRERIINVASSTTGLHTLSLTKVANLIIPVCSLAEQTQIVAILESKLTACDQLAAELTKQLKQAELLKQAVLKAAFSGSLLDK</sequence>
<dbReference type="InterPro" id="IPR000055">
    <property type="entry name" value="Restrct_endonuc_typeI_TRD"/>
</dbReference>
<dbReference type="GO" id="GO:0004519">
    <property type="term" value="F:endonuclease activity"/>
    <property type="evidence" value="ECO:0007669"/>
    <property type="project" value="UniProtKB-KW"/>
</dbReference>
<dbReference type="InterPro" id="IPR051212">
    <property type="entry name" value="Type-I_RE_S_subunit"/>
</dbReference>
<dbReference type="RefSeq" id="WP_214037873.1">
    <property type="nucleotide sequence ID" value="NZ_JAGJWT010000005.1"/>
</dbReference>
<dbReference type="EC" id="3.1.21.-" evidence="5"/>
<accession>A0A9X0ZU26</accession>
<feature type="domain" description="Type I restriction modification DNA specificity" evidence="4">
    <location>
        <begin position="9"/>
        <end position="193"/>
    </location>
</feature>
<keyword evidence="5" id="KW-0540">Nuclease</keyword>
<keyword evidence="5" id="KW-0255">Endonuclease</keyword>
<dbReference type="PANTHER" id="PTHR43140">
    <property type="entry name" value="TYPE-1 RESTRICTION ENZYME ECOKI SPECIFICITY PROTEIN"/>
    <property type="match status" value="1"/>
</dbReference>
<keyword evidence="3" id="KW-0238">DNA-binding</keyword>
<dbReference type="Gene3D" id="3.90.220.20">
    <property type="entry name" value="DNA methylase specificity domains"/>
    <property type="match status" value="2"/>
</dbReference>
<dbReference type="EMBL" id="JAGJWT010000005">
    <property type="protein sequence ID" value="MBS9340604.1"/>
    <property type="molecule type" value="Genomic_DNA"/>
</dbReference>
<proteinExistence type="inferred from homology"/>
<evidence type="ECO:0000313" key="5">
    <source>
        <dbReference type="EMBL" id="MBS9340604.1"/>
    </source>
</evidence>
<organism evidence="5 6">
    <name type="scientific">Neisseria elongata subsp. nitroreducens</name>
    <dbReference type="NCBI Taxonomy" id="90367"/>
    <lineage>
        <taxon>Bacteria</taxon>
        <taxon>Pseudomonadati</taxon>
        <taxon>Pseudomonadota</taxon>
        <taxon>Betaproteobacteria</taxon>
        <taxon>Neisseriales</taxon>
        <taxon>Neisseriaceae</taxon>
        <taxon>Neisseria</taxon>
    </lineage>
</organism>
<evidence type="ECO:0000256" key="3">
    <source>
        <dbReference type="ARBA" id="ARBA00023125"/>
    </source>
</evidence>
<evidence type="ECO:0000256" key="2">
    <source>
        <dbReference type="ARBA" id="ARBA00022747"/>
    </source>
</evidence>
<comment type="caution">
    <text evidence="5">The sequence shown here is derived from an EMBL/GenBank/DDBJ whole genome shotgun (WGS) entry which is preliminary data.</text>
</comment>
<dbReference type="CDD" id="cd17253">
    <property type="entry name" value="RMtype1_S_Eco933I-TRD2-CR2_like"/>
    <property type="match status" value="1"/>
</dbReference>
<feature type="domain" description="Type I restriction modification DNA specificity" evidence="4">
    <location>
        <begin position="294"/>
        <end position="479"/>
    </location>
</feature>
<evidence type="ECO:0000259" key="4">
    <source>
        <dbReference type="Pfam" id="PF01420"/>
    </source>
</evidence>
<dbReference type="Pfam" id="PF01420">
    <property type="entry name" value="Methylase_S"/>
    <property type="match status" value="2"/>
</dbReference>
<name>A0A9X0ZU26_NEIEL</name>
<reference evidence="5" key="1">
    <citation type="submission" date="2021-04" db="EMBL/GenBank/DDBJ databases">
        <title>Genomic characterization of endocarditis-associated Neisseria elongata subsp. nitroreducens.</title>
        <authorList>
            <person name="Schorner M."/>
            <person name="Passarelli-Araujo H."/>
            <person name="Scheffer M."/>
            <person name="Barazzetti F."/>
            <person name="Martins J."/>
            <person name="Machado H."/>
            <person name="Palmeiro J."/>
            <person name="Bazzo M."/>
        </authorList>
    </citation>
    <scope>NUCLEOTIDE SEQUENCE</scope>
    <source>
        <strain evidence="5">Nel_M001</strain>
    </source>
</reference>
<dbReference type="InterPro" id="IPR044946">
    <property type="entry name" value="Restrct_endonuc_typeI_TRD_sf"/>
</dbReference>
<keyword evidence="2" id="KW-0680">Restriction system</keyword>
<keyword evidence="5" id="KW-0378">Hydrolase</keyword>
<dbReference type="Proteomes" id="UP000708805">
    <property type="component" value="Unassembled WGS sequence"/>
</dbReference>
<evidence type="ECO:0000313" key="6">
    <source>
        <dbReference type="Proteomes" id="UP000708805"/>
    </source>
</evidence>
<dbReference type="SUPFAM" id="SSF116734">
    <property type="entry name" value="DNA methylase specificity domain"/>
    <property type="match status" value="2"/>
</dbReference>
<comment type="similarity">
    <text evidence="1">Belongs to the type-I restriction system S methylase family.</text>
</comment>
<dbReference type="AlphaFoldDB" id="A0A9X0ZU26"/>
<dbReference type="GO" id="GO:0016787">
    <property type="term" value="F:hydrolase activity"/>
    <property type="evidence" value="ECO:0007669"/>
    <property type="project" value="UniProtKB-KW"/>
</dbReference>
<dbReference type="PANTHER" id="PTHR43140:SF1">
    <property type="entry name" value="TYPE I RESTRICTION ENZYME ECOKI SPECIFICITY SUBUNIT"/>
    <property type="match status" value="1"/>
</dbReference>
<evidence type="ECO:0000256" key="1">
    <source>
        <dbReference type="ARBA" id="ARBA00010923"/>
    </source>
</evidence>
<dbReference type="GO" id="GO:0003677">
    <property type="term" value="F:DNA binding"/>
    <property type="evidence" value="ECO:0007669"/>
    <property type="project" value="UniProtKB-KW"/>
</dbReference>